<dbReference type="EMBL" id="NBAG03000399">
    <property type="protein sequence ID" value="PNI29248.1"/>
    <property type="molecule type" value="Genomic_DNA"/>
</dbReference>
<dbReference type="InterPro" id="IPR000175">
    <property type="entry name" value="Na/ntran_symport"/>
</dbReference>
<feature type="binding site" evidence="6">
    <location>
        <position position="377"/>
    </location>
    <ligand>
        <name>Na(+)</name>
        <dbReference type="ChEBI" id="CHEBI:29101"/>
        <label>1</label>
    </ligand>
</feature>
<accession>A0A2J8K2K5</accession>
<feature type="non-terminal residue" evidence="8">
    <location>
        <position position="457"/>
    </location>
</feature>
<gene>
    <name evidence="8" type="ORF">CK820_G0042366</name>
</gene>
<evidence type="ECO:0000313" key="9">
    <source>
        <dbReference type="Proteomes" id="UP000236370"/>
    </source>
</evidence>
<evidence type="ECO:0000256" key="6">
    <source>
        <dbReference type="PIRSR" id="PIRSR600175-1"/>
    </source>
</evidence>
<feature type="transmembrane region" description="Helical" evidence="7">
    <location>
        <begin position="433"/>
        <end position="454"/>
    </location>
</feature>
<keyword evidence="6" id="KW-0915">Sodium</keyword>
<protein>
    <submittedName>
        <fullName evidence="8">SLC6A16 isoform 5</fullName>
    </submittedName>
</protein>
<keyword evidence="3 7" id="KW-0812">Transmembrane</keyword>
<feature type="transmembrane region" description="Helical" evidence="7">
    <location>
        <begin position="167"/>
        <end position="186"/>
    </location>
</feature>
<dbReference type="GO" id="GO:0046872">
    <property type="term" value="F:metal ion binding"/>
    <property type="evidence" value="ECO:0007669"/>
    <property type="project" value="UniProtKB-KW"/>
</dbReference>
<organism evidence="8 9">
    <name type="scientific">Pan troglodytes</name>
    <name type="common">Chimpanzee</name>
    <dbReference type="NCBI Taxonomy" id="9598"/>
    <lineage>
        <taxon>Eukaryota</taxon>
        <taxon>Metazoa</taxon>
        <taxon>Chordata</taxon>
        <taxon>Craniata</taxon>
        <taxon>Vertebrata</taxon>
        <taxon>Euteleostomi</taxon>
        <taxon>Mammalia</taxon>
        <taxon>Eutheria</taxon>
        <taxon>Euarchontoglires</taxon>
        <taxon>Primates</taxon>
        <taxon>Haplorrhini</taxon>
        <taxon>Catarrhini</taxon>
        <taxon>Hominidae</taxon>
        <taxon>Pan</taxon>
    </lineage>
</organism>
<keyword evidence="2" id="KW-0813">Transport</keyword>
<evidence type="ECO:0000313" key="8">
    <source>
        <dbReference type="EMBL" id="PNI29248.1"/>
    </source>
</evidence>
<feature type="transmembrane region" description="Helical" evidence="7">
    <location>
        <begin position="206"/>
        <end position="228"/>
    </location>
</feature>
<evidence type="ECO:0000256" key="2">
    <source>
        <dbReference type="ARBA" id="ARBA00022448"/>
    </source>
</evidence>
<sequence length="457" mass="50870">MRGSGYLNMGMAKLEAWAQDGLETRYLGLPGFGGQRTGHLGPFAAIYIFMLFLVGVPLLFLEMAAGQSMRQGGMGVWKIIAPWIGGVGYSSFMVCFILGLYFNVVNSWIIFYMSQSFQFPVPWEKCPLTMNSSGFDPECERTTPSIYFWYQQALKASDRIEDGGSPVYSLVLPFFLCWCLVGAFMINGLKSTGKISDVYNMSVWSLAGGQVLSNTGIGLGSVASLASYMPQSNNCLSDAFLVSVINLLTLLIFTSFNFCVLGFWATVITHRCCERNAEILLKLINLGKLPPDAKPPVNLLYNPTSIYNAWLSGLPQHIKSMVLREVTECNIETQFLKASEGPKFAFLSFVEAMSFLPPSVFWSFIFFLMLLAMGLSSAIGIMQGIITPLQDTFSFFRKHTKLLIVGVFLLMFVCGLFFTQPSGSYFIRLLSDYWIVFPIIVIVVFETMAVSWAYGAR</sequence>
<evidence type="ECO:0000256" key="4">
    <source>
        <dbReference type="ARBA" id="ARBA00022989"/>
    </source>
</evidence>
<evidence type="ECO:0000256" key="7">
    <source>
        <dbReference type="SAM" id="Phobius"/>
    </source>
</evidence>
<keyword evidence="6" id="KW-0479">Metal-binding</keyword>
<dbReference type="GO" id="GO:0022857">
    <property type="term" value="F:transmembrane transporter activity"/>
    <property type="evidence" value="ECO:0007669"/>
    <property type="project" value="UniProtKB-ARBA"/>
</dbReference>
<evidence type="ECO:0000256" key="5">
    <source>
        <dbReference type="ARBA" id="ARBA00023136"/>
    </source>
</evidence>
<keyword evidence="4 7" id="KW-1133">Transmembrane helix</keyword>
<proteinExistence type="predicted"/>
<evidence type="ECO:0000256" key="1">
    <source>
        <dbReference type="ARBA" id="ARBA00004141"/>
    </source>
</evidence>
<feature type="transmembrane region" description="Helical" evidence="7">
    <location>
        <begin position="360"/>
        <end position="381"/>
    </location>
</feature>
<dbReference type="Pfam" id="PF00209">
    <property type="entry name" value="SNF"/>
    <property type="match status" value="2"/>
</dbReference>
<feature type="transmembrane region" description="Helical" evidence="7">
    <location>
        <begin position="402"/>
        <end position="421"/>
    </location>
</feature>
<dbReference type="PROSITE" id="PS50267">
    <property type="entry name" value="NA_NEUROTRAN_SYMP_3"/>
    <property type="match status" value="1"/>
</dbReference>
<dbReference type="Proteomes" id="UP000236370">
    <property type="component" value="Unassembled WGS sequence"/>
</dbReference>
<comment type="subcellular location">
    <subcellularLocation>
        <location evidence="1">Membrane</location>
        <topology evidence="1">Multi-pass membrane protein</topology>
    </subcellularLocation>
</comment>
<comment type="caution">
    <text evidence="8">The sequence shown here is derived from an EMBL/GenBank/DDBJ whole genome shotgun (WGS) entry which is preliminary data.</text>
</comment>
<dbReference type="InterPro" id="IPR037272">
    <property type="entry name" value="SNS_sf"/>
</dbReference>
<reference evidence="8 9" key="1">
    <citation type="submission" date="2017-12" db="EMBL/GenBank/DDBJ databases">
        <title>High-resolution comparative analysis of great ape genomes.</title>
        <authorList>
            <person name="Pollen A."/>
            <person name="Hastie A."/>
            <person name="Hormozdiari F."/>
            <person name="Dougherty M."/>
            <person name="Liu R."/>
            <person name="Chaisson M."/>
            <person name="Hoppe E."/>
            <person name="Hill C."/>
            <person name="Pang A."/>
            <person name="Hillier L."/>
            <person name="Baker C."/>
            <person name="Armstrong J."/>
            <person name="Shendure J."/>
            <person name="Paten B."/>
            <person name="Wilson R."/>
            <person name="Chao H."/>
            <person name="Schneider V."/>
            <person name="Ventura M."/>
            <person name="Kronenberg Z."/>
            <person name="Murali S."/>
            <person name="Gordon D."/>
            <person name="Cantsilieris S."/>
            <person name="Munson K."/>
            <person name="Nelson B."/>
            <person name="Raja A."/>
            <person name="Underwood J."/>
            <person name="Diekhans M."/>
            <person name="Fiddes I."/>
            <person name="Haussler D."/>
            <person name="Eichler E."/>
        </authorList>
    </citation>
    <scope>NUCLEOTIDE SEQUENCE [LARGE SCALE GENOMIC DNA]</scope>
    <source>
        <strain evidence="8">Yerkes chimp pedigree #C0471</strain>
    </source>
</reference>
<dbReference type="GO" id="GO:0016020">
    <property type="term" value="C:membrane"/>
    <property type="evidence" value="ECO:0007669"/>
    <property type="project" value="UniProtKB-SubCell"/>
</dbReference>
<dbReference type="PROSITE" id="PS00754">
    <property type="entry name" value="NA_NEUROTRAN_SYMP_2"/>
    <property type="match status" value="1"/>
</dbReference>
<feature type="transmembrane region" description="Helical" evidence="7">
    <location>
        <begin position="40"/>
        <end position="60"/>
    </location>
</feature>
<feature type="transmembrane region" description="Helical" evidence="7">
    <location>
        <begin position="240"/>
        <end position="265"/>
    </location>
</feature>
<feature type="binding site" evidence="6">
    <location>
        <position position="255"/>
    </location>
    <ligand>
        <name>Na(+)</name>
        <dbReference type="ChEBI" id="CHEBI:29101"/>
        <label>1</label>
    </ligand>
</feature>
<dbReference type="PRINTS" id="PR00176">
    <property type="entry name" value="NANEUSMPORT"/>
</dbReference>
<feature type="transmembrane region" description="Helical" evidence="7">
    <location>
        <begin position="80"/>
        <end position="104"/>
    </location>
</feature>
<name>A0A2J8K2K5_PANTR</name>
<dbReference type="PANTHER" id="PTHR11616:SF327">
    <property type="entry name" value="ORPHAN SODIUM- AND CHLORIDE-DEPENDENT NEUROTRANSMITTER TRANSPORTER NTT5"/>
    <property type="match status" value="1"/>
</dbReference>
<dbReference type="AlphaFoldDB" id="A0A2J8K2K5"/>
<keyword evidence="5 7" id="KW-0472">Membrane</keyword>
<evidence type="ECO:0000256" key="3">
    <source>
        <dbReference type="ARBA" id="ARBA00022692"/>
    </source>
</evidence>
<dbReference type="SUPFAM" id="SSF161070">
    <property type="entry name" value="SNF-like"/>
    <property type="match status" value="1"/>
</dbReference>
<dbReference type="PANTHER" id="PTHR11616">
    <property type="entry name" value="SODIUM/CHLORIDE DEPENDENT TRANSPORTER"/>
    <property type="match status" value="1"/>
</dbReference>